<protein>
    <submittedName>
        <fullName evidence="1">Uncharacterized protein</fullName>
    </submittedName>
</protein>
<comment type="caution">
    <text evidence="1">The sequence shown here is derived from an EMBL/GenBank/DDBJ whole genome shotgun (WGS) entry which is preliminary data.</text>
</comment>
<organism evidence="1 2">
    <name type="scientific">Bacteroides cellulosilyticus DSM 14838</name>
    <dbReference type="NCBI Taxonomy" id="537012"/>
    <lineage>
        <taxon>Bacteria</taxon>
        <taxon>Pseudomonadati</taxon>
        <taxon>Bacteroidota</taxon>
        <taxon>Bacteroidia</taxon>
        <taxon>Bacteroidales</taxon>
        <taxon>Bacteroidaceae</taxon>
        <taxon>Bacteroides</taxon>
    </lineage>
</organism>
<accession>E2N786</accession>
<dbReference type="HOGENOM" id="CLU_3040208_0_0_10"/>
<reference evidence="1 2" key="1">
    <citation type="submission" date="2008-12" db="EMBL/GenBank/DDBJ databases">
        <authorList>
            <person name="Fulton L."/>
            <person name="Clifton S."/>
            <person name="Fulton B."/>
            <person name="Xu J."/>
            <person name="Minx P."/>
            <person name="Pepin K.H."/>
            <person name="Johnson M."/>
            <person name="Bhonagiri V."/>
            <person name="Nash W.E."/>
            <person name="Mardis E.R."/>
            <person name="Wilson R.K."/>
        </authorList>
    </citation>
    <scope>NUCLEOTIDE SEQUENCE [LARGE SCALE GENOMIC DNA]</scope>
    <source>
        <strain evidence="1 2">DSM 14838</strain>
    </source>
</reference>
<proteinExistence type="predicted"/>
<sequence>MRIVFVYFLLLFILSVRVQESTKYKSYHPKVNKRYTSTVVPSKLINSTPIIKSK</sequence>
<reference evidence="1 2" key="2">
    <citation type="submission" date="2009-01" db="EMBL/GenBank/DDBJ databases">
        <title>Draft genome sequence of Bacteroides cellulosilyticus (DSM 14838).</title>
        <authorList>
            <person name="Sudarsanam P."/>
            <person name="Ley R."/>
            <person name="Guruge J."/>
            <person name="Turnbaugh P.J."/>
            <person name="Mahowald M."/>
            <person name="Liep D."/>
            <person name="Gordon J."/>
        </authorList>
    </citation>
    <scope>NUCLEOTIDE SEQUENCE [LARGE SCALE GENOMIC DNA]</scope>
    <source>
        <strain evidence="1 2">DSM 14838</strain>
    </source>
</reference>
<gene>
    <name evidence="1" type="ORF">BACCELL_00128</name>
</gene>
<dbReference type="EMBL" id="ACCH01000010">
    <property type="protein sequence ID" value="EEF92226.1"/>
    <property type="molecule type" value="Genomic_DNA"/>
</dbReference>
<name>E2N786_9BACE</name>
<dbReference type="AlphaFoldDB" id="E2N786"/>
<evidence type="ECO:0000313" key="1">
    <source>
        <dbReference type="EMBL" id="EEF92226.1"/>
    </source>
</evidence>
<dbReference type="Proteomes" id="UP000003711">
    <property type="component" value="Unassembled WGS sequence"/>
</dbReference>
<evidence type="ECO:0000313" key="2">
    <source>
        <dbReference type="Proteomes" id="UP000003711"/>
    </source>
</evidence>